<dbReference type="Proteomes" id="UP000274082">
    <property type="component" value="Chromosome 32"/>
</dbReference>
<dbReference type="GO" id="GO:0017119">
    <property type="term" value="C:Golgi transport complex"/>
    <property type="evidence" value="ECO:0007669"/>
    <property type="project" value="InterPro"/>
</dbReference>
<name>A0A3S7X634_LEIDO</name>
<organism evidence="8 9">
    <name type="scientific">Leishmania donovani</name>
    <dbReference type="NCBI Taxonomy" id="5661"/>
    <lineage>
        <taxon>Eukaryota</taxon>
        <taxon>Discoba</taxon>
        <taxon>Euglenozoa</taxon>
        <taxon>Kinetoplastea</taxon>
        <taxon>Metakinetoplastina</taxon>
        <taxon>Trypanosomatida</taxon>
        <taxon>Trypanosomatidae</taxon>
        <taxon>Leishmaniinae</taxon>
        <taxon>Leishmania</taxon>
    </lineage>
</organism>
<dbReference type="OrthoDB" id="18786at2759"/>
<dbReference type="GO" id="GO:0000139">
    <property type="term" value="C:Golgi membrane"/>
    <property type="evidence" value="ECO:0007669"/>
    <property type="project" value="UniProtKB-SubCell"/>
</dbReference>
<dbReference type="AlphaFoldDB" id="A0A3S7X634"/>
<feature type="region of interest" description="Disordered" evidence="5">
    <location>
        <begin position="655"/>
        <end position="677"/>
    </location>
</feature>
<evidence type="ECO:0000256" key="4">
    <source>
        <dbReference type="ARBA" id="ARBA00023136"/>
    </source>
</evidence>
<evidence type="ECO:0000256" key="2">
    <source>
        <dbReference type="ARBA" id="ARBA00020974"/>
    </source>
</evidence>
<comment type="subcellular location">
    <subcellularLocation>
        <location evidence="1">Golgi apparatus membrane</location>
        <topology evidence="1">Peripheral membrane protein</topology>
    </subcellularLocation>
</comment>
<dbReference type="PANTHER" id="PTHR13228">
    <property type="entry name" value="CONSERVED OLIGOMERIC GOLGI COMPLEX COMPONENT 5"/>
    <property type="match status" value="1"/>
</dbReference>
<gene>
    <name evidence="8" type="ORF">LdCL_320039800</name>
</gene>
<dbReference type="PANTHER" id="PTHR13228:SF3">
    <property type="entry name" value="CONSERVED OLIGOMERIC GOLGI COMPLEX SUBUNIT 5"/>
    <property type="match status" value="1"/>
</dbReference>
<evidence type="ECO:0000259" key="6">
    <source>
        <dbReference type="Pfam" id="PF10392"/>
    </source>
</evidence>
<evidence type="ECO:0000256" key="1">
    <source>
        <dbReference type="ARBA" id="ARBA00004395"/>
    </source>
</evidence>
<dbReference type="InterPro" id="IPR049176">
    <property type="entry name" value="COG5_N"/>
</dbReference>
<evidence type="ECO:0000313" key="8">
    <source>
        <dbReference type="EMBL" id="AYU81889.1"/>
    </source>
</evidence>
<dbReference type="Pfam" id="PF10392">
    <property type="entry name" value="COG5_N"/>
    <property type="match status" value="1"/>
</dbReference>
<evidence type="ECO:0000256" key="3">
    <source>
        <dbReference type="ARBA" id="ARBA00023034"/>
    </source>
</evidence>
<dbReference type="VEuPathDB" id="TriTrypDB:LdCL_320039800"/>
<dbReference type="VEuPathDB" id="TriTrypDB:LdBPK_323390.1"/>
<evidence type="ECO:0000259" key="7">
    <source>
        <dbReference type="Pfam" id="PF20649"/>
    </source>
</evidence>
<evidence type="ECO:0000313" key="9">
    <source>
        <dbReference type="Proteomes" id="UP000274082"/>
    </source>
</evidence>
<sequence>MFSNEQLIGPDFDEVAYLRYALRAANHSAEHARLESCIAEVKRDIQSALAEHADSLIDQARCTYKTQREVTAVRQSTDSLQKASGRLRIMIEEPYMQLQSRVKELEATQEVIQLLQSTLRFLSLTARLQEQLATTSSVDIVRSSYTLKELEEVLQDGAIRSLQVVEAQLPAVERHATTIRSKAHELLAMTELTAPPSGNGGTGSAAAVTPATASTSRLALQVSTGLQCAHVLRMLSRTVQSFMTERRREVLRTIMRELDAQAIEEHISSEYDRLSRSSLSGHSGAMSEQTVTAHAVLQHIQKTLFIAVQHTRCVILLWRVLLQRRDTQTQELYLFSIDSPVQLLVEYWSTITEKLRERLNSLQKRHAIRLALASAYPRYHHLVASFLSRTDVASVAEGPLSTGAPGGAATDSVGSAVTGAAGTAAALLSIHVTQCGMGDYLDLIDTVDAAVRRGVAGNGGEGTPFKTPDKSPSAHIGTATPPRTDTQDMRHTWLAQVTDEARGAFRTHVLDRHREVIGGVFLRLSAAVPPSAAAAGQTATVAPVRMQGGRRPSIPPQANTLDMAVYTRLVTQEVQMFRQDPHTLDVLLDCVFSTLRQVRAKLTEAIKRYPLPPLPAVTAAPTLTQVMHLSIANGCTTLAYDCAAVLAMVPHPSASQTAGGGAGAGGAAAASNATSGAHRHAHQDPYALVLEQLGTKRMELQQLIDTFHNMSERSTKPFADSAASVLLPTLTQAVDNVLRNELALSSAAAATAASEGRAQANPAMPLGGSGCGDSRTALVQLQSQCRQFTDRFFFLVDARTSGWMEACQHVTNTMLARLLIRLATTPPPATLRGTPLATAPAYAQTLQVMVPPLLQFVQMVQSAGTVGRITSLLRGCVRQVELFYETCGGLGGSGSGDGASAAAALRAAVMERLRPPIPLFFAKLLVLQYGLFTTPASAPSENSQGAVGPSALAGALQLSEQGLLECLEGVLLTESSARVAATSSNLEGGGTPAAGATGADRKGEVLSALDALFLEVVAAAPSESAACLQELWASVQEK</sequence>
<dbReference type="VEuPathDB" id="TriTrypDB:LDHU3_32.4260"/>
<dbReference type="EMBL" id="CP029531">
    <property type="protein sequence ID" value="AYU81889.1"/>
    <property type="molecule type" value="Genomic_DNA"/>
</dbReference>
<feature type="domain" description="Conserved oligomeric Golgi complex subunit 5 helical" evidence="7">
    <location>
        <begin position="160"/>
        <end position="385"/>
    </location>
</feature>
<dbReference type="InterPro" id="IPR019465">
    <property type="entry name" value="Cog5"/>
</dbReference>
<evidence type="ECO:0000256" key="5">
    <source>
        <dbReference type="SAM" id="MobiDB-lite"/>
    </source>
</evidence>
<dbReference type="GO" id="GO:0006891">
    <property type="term" value="P:intra-Golgi vesicle-mediated transport"/>
    <property type="evidence" value="ECO:0007669"/>
    <property type="project" value="InterPro"/>
</dbReference>
<feature type="region of interest" description="Disordered" evidence="5">
    <location>
        <begin position="457"/>
        <end position="486"/>
    </location>
</feature>
<feature type="compositionally biased region" description="Low complexity" evidence="5">
    <location>
        <begin position="667"/>
        <end position="676"/>
    </location>
</feature>
<feature type="domain" description="Conserved oligomeric Golgi complex subunit 5 N-terminal" evidence="6">
    <location>
        <begin position="5"/>
        <end position="128"/>
    </location>
</feature>
<keyword evidence="3" id="KW-0333">Golgi apparatus</keyword>
<keyword evidence="9" id="KW-1185">Reference proteome</keyword>
<reference evidence="8 9" key="1">
    <citation type="journal article" date="2018" name="Sci. Rep.">
        <title>A complete Leishmania donovani reference genome identifies novel genetic variations associated with virulence.</title>
        <authorList>
            <person name="Lypaczewski P."/>
            <person name="Hoshizaki J."/>
            <person name="Zhang W.-W."/>
            <person name="McCall L.-I."/>
            <person name="Torcivia-Rodriguez J."/>
            <person name="Simonyan V."/>
            <person name="Kaur A."/>
            <person name="Dewar K."/>
            <person name="Matlashewski G."/>
        </authorList>
    </citation>
    <scope>NUCLEOTIDE SEQUENCE [LARGE SCALE GENOMIC DNA]</scope>
    <source>
        <strain evidence="8 9">LdCL</strain>
    </source>
</reference>
<keyword evidence="4" id="KW-0472">Membrane</keyword>
<dbReference type="Pfam" id="PF20649">
    <property type="entry name" value="COG5_C"/>
    <property type="match status" value="1"/>
</dbReference>
<protein>
    <recommendedName>
        <fullName evidence="2">Conserved oligomeric Golgi complex subunit 5</fullName>
    </recommendedName>
</protein>
<dbReference type="InterPro" id="IPR048485">
    <property type="entry name" value="COG5_helical"/>
</dbReference>
<accession>A0A3S7X634</accession>
<proteinExistence type="predicted"/>